<dbReference type="AlphaFoldDB" id="A0A1W1ZWP1"/>
<feature type="transmembrane region" description="Helical" evidence="1">
    <location>
        <begin position="97"/>
        <end position="116"/>
    </location>
</feature>
<keyword evidence="3" id="KW-1185">Reference proteome</keyword>
<evidence type="ECO:0000256" key="1">
    <source>
        <dbReference type="SAM" id="Phobius"/>
    </source>
</evidence>
<dbReference type="RefSeq" id="WP_084350500.1">
    <property type="nucleotide sequence ID" value="NZ_FWYD01000002.1"/>
</dbReference>
<proteinExistence type="predicted"/>
<dbReference type="OrthoDB" id="7857583at2"/>
<feature type="transmembrane region" description="Helical" evidence="1">
    <location>
        <begin position="60"/>
        <end position="77"/>
    </location>
</feature>
<accession>A0A1W1ZWP1</accession>
<evidence type="ECO:0000313" key="2">
    <source>
        <dbReference type="EMBL" id="SMC52652.1"/>
    </source>
</evidence>
<reference evidence="2 3" key="1">
    <citation type="submission" date="2017-04" db="EMBL/GenBank/DDBJ databases">
        <authorList>
            <person name="Afonso C.L."/>
            <person name="Miller P.J."/>
            <person name="Scott M.A."/>
            <person name="Spackman E."/>
            <person name="Goraichik I."/>
            <person name="Dimitrov K.M."/>
            <person name="Suarez D.L."/>
            <person name="Swayne D.E."/>
        </authorList>
    </citation>
    <scope>NUCLEOTIDE SEQUENCE [LARGE SCALE GENOMIC DNA]</scope>
    <source>
        <strain evidence="2 3">CGMCC 1.12644</strain>
    </source>
</reference>
<dbReference type="STRING" id="1387277.SAMN06295998_102202"/>
<evidence type="ECO:0000313" key="3">
    <source>
        <dbReference type="Proteomes" id="UP000192330"/>
    </source>
</evidence>
<keyword evidence="1" id="KW-0472">Membrane</keyword>
<organism evidence="2 3">
    <name type="scientific">Primorskyibacter flagellatus</name>
    <dbReference type="NCBI Taxonomy" id="1387277"/>
    <lineage>
        <taxon>Bacteria</taxon>
        <taxon>Pseudomonadati</taxon>
        <taxon>Pseudomonadota</taxon>
        <taxon>Alphaproteobacteria</taxon>
        <taxon>Rhodobacterales</taxon>
        <taxon>Roseobacteraceae</taxon>
        <taxon>Primorskyibacter</taxon>
    </lineage>
</organism>
<gene>
    <name evidence="2" type="ORF">SAMN06295998_102202</name>
</gene>
<feature type="transmembrane region" description="Helical" evidence="1">
    <location>
        <begin position="38"/>
        <end position="55"/>
    </location>
</feature>
<sequence length="133" mass="13743">MYRPIVSALFGALAVILTVWLGLGELLGAHPFWDVQVALVGAPIGALIAMLLGWLERSGAALLAGAAILIVGLVMAMRGKMAFASSYAEDLFSGALWYYGWITIFIGAALAIAALFSRASGLAGRPSAPPPLG</sequence>
<keyword evidence="1" id="KW-1133">Transmembrane helix</keyword>
<dbReference type="Proteomes" id="UP000192330">
    <property type="component" value="Unassembled WGS sequence"/>
</dbReference>
<keyword evidence="1" id="KW-0812">Transmembrane</keyword>
<protein>
    <submittedName>
        <fullName evidence="2">Uncharacterized protein</fullName>
    </submittedName>
</protein>
<dbReference type="EMBL" id="FWYD01000002">
    <property type="protein sequence ID" value="SMC52652.1"/>
    <property type="molecule type" value="Genomic_DNA"/>
</dbReference>
<name>A0A1W1ZWP1_9RHOB</name>